<protein>
    <recommendedName>
        <fullName evidence="5">Membrane domain of glycerophosphoryl diester phosphodiesterase</fullName>
    </recommendedName>
</protein>
<dbReference type="STRING" id="633440.SAMN05421869_10870"/>
<keyword evidence="2" id="KW-0812">Transmembrane</keyword>
<keyword evidence="4" id="KW-1185">Reference proteome</keyword>
<accession>A0A1G8PY36</accession>
<keyword evidence="2" id="KW-1133">Transmembrane helix</keyword>
<dbReference type="AlphaFoldDB" id="A0A1G8PY36"/>
<dbReference type="Proteomes" id="UP000199202">
    <property type="component" value="Unassembled WGS sequence"/>
</dbReference>
<organism evidence="3 4">
    <name type="scientific">Nonomuraea jiangxiensis</name>
    <dbReference type="NCBI Taxonomy" id="633440"/>
    <lineage>
        <taxon>Bacteria</taxon>
        <taxon>Bacillati</taxon>
        <taxon>Actinomycetota</taxon>
        <taxon>Actinomycetes</taxon>
        <taxon>Streptosporangiales</taxon>
        <taxon>Streptosporangiaceae</taxon>
        <taxon>Nonomuraea</taxon>
    </lineage>
</organism>
<gene>
    <name evidence="3" type="ORF">SAMN05421869_10870</name>
</gene>
<feature type="transmembrane region" description="Helical" evidence="2">
    <location>
        <begin position="74"/>
        <end position="100"/>
    </location>
</feature>
<evidence type="ECO:0000256" key="2">
    <source>
        <dbReference type="SAM" id="Phobius"/>
    </source>
</evidence>
<dbReference type="EMBL" id="FNDJ01000008">
    <property type="protein sequence ID" value="SDI97402.1"/>
    <property type="molecule type" value="Genomic_DNA"/>
</dbReference>
<feature type="region of interest" description="Disordered" evidence="1">
    <location>
        <begin position="325"/>
        <end position="345"/>
    </location>
</feature>
<feature type="transmembrane region" description="Helical" evidence="2">
    <location>
        <begin position="180"/>
        <end position="209"/>
    </location>
</feature>
<evidence type="ECO:0008006" key="5">
    <source>
        <dbReference type="Google" id="ProtNLM"/>
    </source>
</evidence>
<name>A0A1G8PY36_9ACTN</name>
<evidence type="ECO:0000256" key="1">
    <source>
        <dbReference type="SAM" id="MobiDB-lite"/>
    </source>
</evidence>
<feature type="transmembrane region" description="Helical" evidence="2">
    <location>
        <begin position="235"/>
        <end position="268"/>
    </location>
</feature>
<reference evidence="3 4" key="1">
    <citation type="submission" date="2016-10" db="EMBL/GenBank/DDBJ databases">
        <authorList>
            <person name="de Groot N.N."/>
        </authorList>
    </citation>
    <scope>NUCLEOTIDE SEQUENCE [LARGE SCALE GENOMIC DNA]</scope>
    <source>
        <strain evidence="3 4">CGMCC 4.6533</strain>
    </source>
</reference>
<feature type="transmembrane region" description="Helical" evidence="2">
    <location>
        <begin position="121"/>
        <end position="154"/>
    </location>
</feature>
<keyword evidence="2" id="KW-0472">Membrane</keyword>
<evidence type="ECO:0000313" key="4">
    <source>
        <dbReference type="Proteomes" id="UP000199202"/>
    </source>
</evidence>
<feature type="transmembrane region" description="Helical" evidence="2">
    <location>
        <begin position="288"/>
        <end position="306"/>
    </location>
</feature>
<evidence type="ECO:0000313" key="3">
    <source>
        <dbReference type="EMBL" id="SDI97402.1"/>
    </source>
</evidence>
<sequence>MTAAHPPLAIAPRNILEMWADAVLLLRRHPFQFVISALVLTVAGSLIESAWGWVVTTLVDESDPEPAQLAQLGTLSLLLSLAVFLTVFALTGALQAVLVVQTIVGRPVTIRAALRLLAPRIRAVLGVTALLTVVPQLVLLALIAVLSVFIWQWLSSELDAFLATGGDPVLDSVPPSPSEALIAVAVIVVPTFALLSLVWVVMALALLFAPITAALEPLRFGGAVRRSMLLVGNNLWRIVGIILLNLLIALPIILPLFVPLVLIGSIFSVATADLPSWAQEVMSWPFDLMIAAFIAWQVTVLVLLYIDVRIRQEGLAADLWQRRTAASSGTPDGGAGDPTGDTKNG</sequence>
<proteinExistence type="predicted"/>
<feature type="transmembrane region" description="Helical" evidence="2">
    <location>
        <begin position="33"/>
        <end position="54"/>
    </location>
</feature>